<reference evidence="1" key="1">
    <citation type="journal article" date="2011" name="PLoS Biol.">
        <title>Gene gain and loss during evolution of obligate parasitism in the white rust pathogen of Arabidopsis thaliana.</title>
        <authorList>
            <person name="Kemen E."/>
            <person name="Gardiner A."/>
            <person name="Schultz-Larsen T."/>
            <person name="Kemen A.C."/>
            <person name="Balmuth A.L."/>
            <person name="Robert-Seilaniantz A."/>
            <person name="Bailey K."/>
            <person name="Holub E."/>
            <person name="Studholme D.J."/>
            <person name="Maclean D."/>
            <person name="Jones J.D."/>
        </authorList>
    </citation>
    <scope>NUCLEOTIDE SEQUENCE</scope>
</reference>
<dbReference type="AlphaFoldDB" id="F0W6B1"/>
<protein>
    <submittedName>
        <fullName evidence="1">AlNc14C24G2411 protein</fullName>
    </submittedName>
</protein>
<dbReference type="HOGENOM" id="CLU_2325057_0_0_1"/>
<name>F0W6B1_9STRA</name>
<dbReference type="EMBL" id="FR824069">
    <property type="protein sequence ID" value="CCA16654.1"/>
    <property type="molecule type" value="Genomic_DNA"/>
</dbReference>
<sequence length="99" mass="11201">MNANERRKACAKRFNNKLVTRRGRVVHLQRRSISSTFIILILVTVKITAAVENRLIRCSCDFQLLKQIISLVRSSSFKVQRLAEQQEASSNGNGEAILS</sequence>
<proteinExistence type="predicted"/>
<reference evidence="1" key="2">
    <citation type="submission" date="2011-02" db="EMBL/GenBank/DDBJ databases">
        <authorList>
            <person name="MacLean D."/>
        </authorList>
    </citation>
    <scope>NUCLEOTIDE SEQUENCE</scope>
</reference>
<gene>
    <name evidence="1" type="primary">AlNc14C24G2411</name>
    <name evidence="1" type="ORF">ALNC14_027970</name>
</gene>
<evidence type="ECO:0000313" key="1">
    <source>
        <dbReference type="EMBL" id="CCA16654.1"/>
    </source>
</evidence>
<organism evidence="1">
    <name type="scientific">Albugo laibachii Nc14</name>
    <dbReference type="NCBI Taxonomy" id="890382"/>
    <lineage>
        <taxon>Eukaryota</taxon>
        <taxon>Sar</taxon>
        <taxon>Stramenopiles</taxon>
        <taxon>Oomycota</taxon>
        <taxon>Peronosporomycetes</taxon>
        <taxon>Albuginales</taxon>
        <taxon>Albuginaceae</taxon>
        <taxon>Albugo</taxon>
    </lineage>
</organism>
<accession>F0W6B1</accession>